<sequence length="384" mass="41912">MPGPTSLPPPWVILGSIPRVCAADADLPPGADLALALEPSPRVSLLSIAPRIFPDATIAATVRHCPFVLAADPSGLLLLHANQGRTRGPTIIDRPGDKYIGMDEFVPGYFVLDAASASSLALPDPELINDQFHLGLLLDPRGGGHYMVAELAPIQGADYGLLFCFSSDVGEWVRKTVQYPYPDRWFPRGVLSHYGRLWWVDLSLGIITCDPFADEPVLAFVPLPPGKVIQHNVNSDILDKYRDTRVSAGKLRFVDMYRNRDARGALKVSVWTLPDPDSTAWALEHEASFPDIWADQSYKATGLPEKAPEFALIHPKNPDVIYFFLEEHIFGVDMPARKVVECAPHELDVPASKGGPSSSCVLAWELPPTMTAGLPQEALDNGVN</sequence>
<dbReference type="InterPro" id="IPR011676">
    <property type="entry name" value="DUF1618"/>
</dbReference>
<proteinExistence type="predicted"/>
<reference evidence="2" key="1">
    <citation type="journal article" date="2018" name="DNA Res.">
        <title>Multiple hybrid de novo genome assembly of finger millet, an orphan allotetraploid crop.</title>
        <authorList>
            <person name="Hatakeyama M."/>
            <person name="Aluri S."/>
            <person name="Balachadran M.T."/>
            <person name="Sivarajan S.R."/>
            <person name="Patrignani A."/>
            <person name="Gruter S."/>
            <person name="Poveda L."/>
            <person name="Shimizu-Inatsugi R."/>
            <person name="Baeten J."/>
            <person name="Francoijs K.J."/>
            <person name="Nataraja K.N."/>
            <person name="Reddy Y.A.N."/>
            <person name="Phadnis S."/>
            <person name="Ravikumar R.L."/>
            <person name="Schlapbach R."/>
            <person name="Sreeman S.M."/>
            <person name="Shimizu K.K."/>
        </authorList>
    </citation>
    <scope>NUCLEOTIDE SEQUENCE</scope>
</reference>
<dbReference type="Pfam" id="PF07762">
    <property type="entry name" value="DUF1618"/>
    <property type="match status" value="1"/>
</dbReference>
<reference evidence="2" key="2">
    <citation type="submission" date="2021-12" db="EMBL/GenBank/DDBJ databases">
        <title>Resequencing data analysis of finger millet.</title>
        <authorList>
            <person name="Hatakeyama M."/>
            <person name="Aluri S."/>
            <person name="Balachadran M.T."/>
            <person name="Sivarajan S.R."/>
            <person name="Poveda L."/>
            <person name="Shimizu-Inatsugi R."/>
            <person name="Schlapbach R."/>
            <person name="Sreeman S.M."/>
            <person name="Shimizu K.K."/>
        </authorList>
    </citation>
    <scope>NUCLEOTIDE SEQUENCE</scope>
</reference>
<dbReference type="PANTHER" id="PTHR33086">
    <property type="entry name" value="OS05G0468200 PROTEIN-RELATED"/>
    <property type="match status" value="1"/>
</dbReference>
<evidence type="ECO:0000313" key="2">
    <source>
        <dbReference type="EMBL" id="GJN08634.1"/>
    </source>
</evidence>
<feature type="domain" description="DUF1618" evidence="1">
    <location>
        <begin position="199"/>
        <end position="322"/>
    </location>
</feature>
<dbReference type="Proteomes" id="UP001054889">
    <property type="component" value="Unassembled WGS sequence"/>
</dbReference>
<dbReference type="AlphaFoldDB" id="A0AAV5DCZ3"/>
<evidence type="ECO:0000313" key="3">
    <source>
        <dbReference type="Proteomes" id="UP001054889"/>
    </source>
</evidence>
<gene>
    <name evidence="2" type="primary">ga26576</name>
    <name evidence="2" type="ORF">PR202_ga26576</name>
</gene>
<organism evidence="2 3">
    <name type="scientific">Eleusine coracana subsp. coracana</name>
    <dbReference type="NCBI Taxonomy" id="191504"/>
    <lineage>
        <taxon>Eukaryota</taxon>
        <taxon>Viridiplantae</taxon>
        <taxon>Streptophyta</taxon>
        <taxon>Embryophyta</taxon>
        <taxon>Tracheophyta</taxon>
        <taxon>Spermatophyta</taxon>
        <taxon>Magnoliopsida</taxon>
        <taxon>Liliopsida</taxon>
        <taxon>Poales</taxon>
        <taxon>Poaceae</taxon>
        <taxon>PACMAD clade</taxon>
        <taxon>Chloridoideae</taxon>
        <taxon>Cynodonteae</taxon>
        <taxon>Eleusininae</taxon>
        <taxon>Eleusine</taxon>
    </lineage>
</organism>
<protein>
    <recommendedName>
        <fullName evidence="1">DUF1618 domain-containing protein</fullName>
    </recommendedName>
</protein>
<dbReference type="PANTHER" id="PTHR33086:SF96">
    <property type="entry name" value="DUF1618 DOMAIN-CONTAINING PROTEIN"/>
    <property type="match status" value="1"/>
</dbReference>
<evidence type="ECO:0000259" key="1">
    <source>
        <dbReference type="Pfam" id="PF07762"/>
    </source>
</evidence>
<keyword evidence="3" id="KW-1185">Reference proteome</keyword>
<accession>A0AAV5DCZ3</accession>
<comment type="caution">
    <text evidence="2">The sequence shown here is derived from an EMBL/GenBank/DDBJ whole genome shotgun (WGS) entry which is preliminary data.</text>
</comment>
<name>A0AAV5DCZ3_ELECO</name>
<dbReference type="EMBL" id="BQKI01000015">
    <property type="protein sequence ID" value="GJN08634.1"/>
    <property type="molecule type" value="Genomic_DNA"/>
</dbReference>